<dbReference type="RefSeq" id="WP_011809595.1">
    <property type="nucleotide sequence ID" value="NC_008786.1"/>
</dbReference>
<proteinExistence type="predicted"/>
<feature type="domain" description="SCP2" evidence="1">
    <location>
        <begin position="18"/>
        <end position="114"/>
    </location>
</feature>
<dbReference type="AlphaFoldDB" id="A1WIY2"/>
<dbReference type="eggNOG" id="COG3255">
    <property type="taxonomic scope" value="Bacteria"/>
</dbReference>
<keyword evidence="3" id="KW-1185">Reference proteome</keyword>
<name>A1WIY2_VEREI</name>
<accession>A1WIY2</accession>
<dbReference type="Gene3D" id="3.30.1050.10">
    <property type="entry name" value="SCP2 sterol-binding domain"/>
    <property type="match status" value="1"/>
</dbReference>
<dbReference type="STRING" id="391735.Veis_1836"/>
<dbReference type="Proteomes" id="UP000000374">
    <property type="component" value="Chromosome"/>
</dbReference>
<protein>
    <recommendedName>
        <fullName evidence="1">SCP2 domain-containing protein</fullName>
    </recommendedName>
</protein>
<sequence length="137" mass="15307">MKLYDEQWVSELARRAASDEVFQRKARGFDAIYQYVVKPPKESAGDKPFVWWIKFPEATVHGLGLHEKPSFTMTTSYEIFHDVLAGKTNAIVALTARRIFVAGDLLKLLRFTAAINRIVELMQGIPAEAEGGLGPIA</sequence>
<dbReference type="Pfam" id="PF02036">
    <property type="entry name" value="SCP2"/>
    <property type="match status" value="1"/>
</dbReference>
<gene>
    <name evidence="2" type="ordered locus">Veis_1836</name>
</gene>
<organism evidence="2 3">
    <name type="scientific">Verminephrobacter eiseniae (strain EF01-2)</name>
    <dbReference type="NCBI Taxonomy" id="391735"/>
    <lineage>
        <taxon>Bacteria</taxon>
        <taxon>Pseudomonadati</taxon>
        <taxon>Pseudomonadota</taxon>
        <taxon>Betaproteobacteria</taxon>
        <taxon>Burkholderiales</taxon>
        <taxon>Comamonadaceae</taxon>
        <taxon>Verminephrobacter</taxon>
    </lineage>
</organism>
<dbReference type="EMBL" id="CP000542">
    <property type="protein sequence ID" value="ABM57589.1"/>
    <property type="molecule type" value="Genomic_DNA"/>
</dbReference>
<evidence type="ECO:0000313" key="2">
    <source>
        <dbReference type="EMBL" id="ABM57589.1"/>
    </source>
</evidence>
<dbReference type="InterPro" id="IPR036527">
    <property type="entry name" value="SCP2_sterol-bd_dom_sf"/>
</dbReference>
<dbReference type="KEGG" id="vei:Veis_1836"/>
<evidence type="ECO:0000259" key="1">
    <source>
        <dbReference type="Pfam" id="PF02036"/>
    </source>
</evidence>
<reference evidence="3" key="1">
    <citation type="submission" date="2006-12" db="EMBL/GenBank/DDBJ databases">
        <title>Complete sequence of chromosome 1 of Verminephrobacter eiseniae EF01-2.</title>
        <authorList>
            <person name="Copeland A."/>
            <person name="Lucas S."/>
            <person name="Lapidus A."/>
            <person name="Barry K."/>
            <person name="Detter J.C."/>
            <person name="Glavina del Rio T."/>
            <person name="Dalin E."/>
            <person name="Tice H."/>
            <person name="Pitluck S."/>
            <person name="Chertkov O."/>
            <person name="Brettin T."/>
            <person name="Bruce D."/>
            <person name="Han C."/>
            <person name="Tapia R."/>
            <person name="Gilna P."/>
            <person name="Schmutz J."/>
            <person name="Larimer F."/>
            <person name="Land M."/>
            <person name="Hauser L."/>
            <person name="Kyrpides N."/>
            <person name="Kim E."/>
            <person name="Stahl D."/>
            <person name="Richardson P."/>
        </authorList>
    </citation>
    <scope>NUCLEOTIDE SEQUENCE [LARGE SCALE GENOMIC DNA]</scope>
    <source>
        <strain evidence="3">EF01-2</strain>
    </source>
</reference>
<dbReference type="InterPro" id="IPR003033">
    <property type="entry name" value="SCP2_sterol-bd_dom"/>
</dbReference>
<evidence type="ECO:0000313" key="3">
    <source>
        <dbReference type="Proteomes" id="UP000000374"/>
    </source>
</evidence>
<dbReference type="HOGENOM" id="CLU_1864304_0_0_4"/>
<dbReference type="GeneID" id="76460439"/>
<dbReference type="SUPFAM" id="SSF55718">
    <property type="entry name" value="SCP-like"/>
    <property type="match status" value="1"/>
</dbReference>